<gene>
    <name evidence="1" type="ORF">ABB28_03985</name>
</gene>
<reference evidence="1 2" key="1">
    <citation type="submission" date="2015-05" db="EMBL/GenBank/DDBJ databases">
        <title>Genome sequencing and analysis of members of genus Stenotrophomonas.</title>
        <authorList>
            <person name="Patil P.P."/>
            <person name="Midha S."/>
            <person name="Patil P.B."/>
        </authorList>
    </citation>
    <scope>NUCLEOTIDE SEQUENCE [LARGE SCALE GENOMIC DNA]</scope>
    <source>
        <strain evidence="1 2">DSM 21508</strain>
    </source>
</reference>
<organism evidence="1 2">
    <name type="scientific">Stenotrophomonas chelatiphaga</name>
    <dbReference type="NCBI Taxonomy" id="517011"/>
    <lineage>
        <taxon>Bacteria</taxon>
        <taxon>Pseudomonadati</taxon>
        <taxon>Pseudomonadota</taxon>
        <taxon>Gammaproteobacteria</taxon>
        <taxon>Lysobacterales</taxon>
        <taxon>Lysobacteraceae</taxon>
        <taxon>Stenotrophomonas</taxon>
    </lineage>
</organism>
<evidence type="ECO:0000313" key="2">
    <source>
        <dbReference type="Proteomes" id="UP000051386"/>
    </source>
</evidence>
<proteinExistence type="predicted"/>
<protein>
    <submittedName>
        <fullName evidence="1">Uncharacterized protein</fullName>
    </submittedName>
</protein>
<evidence type="ECO:0000313" key="1">
    <source>
        <dbReference type="EMBL" id="KRG76107.1"/>
    </source>
</evidence>
<accession>A0A0R0D3M9</accession>
<comment type="caution">
    <text evidence="1">The sequence shown here is derived from an EMBL/GenBank/DDBJ whole genome shotgun (WGS) entry which is preliminary data.</text>
</comment>
<name>A0A0R0D3M9_9GAMM</name>
<dbReference type="RefSeq" id="WP_057507381.1">
    <property type="nucleotide sequence ID" value="NZ_LDJK01000011.1"/>
</dbReference>
<dbReference type="PATRIC" id="fig|517011.3.peg.173"/>
<keyword evidence="2" id="KW-1185">Reference proteome</keyword>
<dbReference type="Proteomes" id="UP000051386">
    <property type="component" value="Unassembled WGS sequence"/>
</dbReference>
<dbReference type="AlphaFoldDB" id="A0A0R0D3M9"/>
<dbReference type="EMBL" id="LDJK01000011">
    <property type="protein sequence ID" value="KRG76107.1"/>
    <property type="molecule type" value="Genomic_DNA"/>
</dbReference>
<sequence length="114" mass="12349">MRDLHDHRITGLHLNESSNTLTVSLTDAEGQRGADLVLVNIVDLYVDGFSLQNIILDASVFHEKSTSFEYQRACQLLDIDSANASTFADSRTVILIQVSAGAEIACLASGRIAI</sequence>